<keyword evidence="3" id="KW-1185">Reference proteome</keyword>
<feature type="domain" description="Aminoglycoside phosphotransferase" evidence="1">
    <location>
        <begin position="4"/>
        <end position="220"/>
    </location>
</feature>
<sequence>MTPDASSRTYTRLCKGEDTAVVMQDPDGDVALFARLSRHLSALGLSAPRIIAEAPQDGLLLIEDLGDDLFARLCETDPALEPTLYDTAVDVLIALHRAKPPAGLTVATPSLLAQMIDPAFDFYAARAGQTPSQTDRRALQAALKDALDSHASVADVMILRDYHAENLLWLPQRTGTACAGLLDFQDALIGHRAYDLVSLLQDARRDVTGPVTDRAIRRFADRTGTPEDTLRAACAVLGVQRNLRILGIFARLAVLRGKPGYLGLIPRVWGHIDRSLHHPALSSVAPLIAKYLPAPTPDVLERLAR</sequence>
<dbReference type="InterPro" id="IPR011009">
    <property type="entry name" value="Kinase-like_dom_sf"/>
</dbReference>
<dbReference type="EMBL" id="JAYLLH010000011">
    <property type="protein sequence ID" value="MEC3861598.1"/>
    <property type="molecule type" value="Genomic_DNA"/>
</dbReference>
<dbReference type="Gene3D" id="3.30.200.20">
    <property type="entry name" value="Phosphorylase Kinase, domain 1"/>
    <property type="match status" value="1"/>
</dbReference>
<dbReference type="Gene3D" id="3.90.1200.10">
    <property type="match status" value="1"/>
</dbReference>
<dbReference type="SUPFAM" id="SSF56112">
    <property type="entry name" value="Protein kinase-like (PK-like)"/>
    <property type="match status" value="1"/>
</dbReference>
<reference evidence="2 3" key="1">
    <citation type="submission" date="2024-01" db="EMBL/GenBank/DDBJ databases">
        <title>Mesobacterium rodlantinim sp. nov., isolated from shallow sea hydrothermal systems off Kueishantao Island.</title>
        <authorList>
            <person name="Su Z."/>
            <person name="Tang K."/>
        </authorList>
    </citation>
    <scope>NUCLEOTIDE SEQUENCE [LARGE SCALE GENOMIC DNA]</scope>
    <source>
        <strain evidence="2 3">TK19101</strain>
    </source>
</reference>
<dbReference type="Proteomes" id="UP001348149">
    <property type="component" value="Unassembled WGS sequence"/>
</dbReference>
<evidence type="ECO:0000313" key="3">
    <source>
        <dbReference type="Proteomes" id="UP001348149"/>
    </source>
</evidence>
<gene>
    <name evidence="2" type="ORF">VK792_09910</name>
</gene>
<proteinExistence type="predicted"/>
<evidence type="ECO:0000313" key="2">
    <source>
        <dbReference type="EMBL" id="MEC3861598.1"/>
    </source>
</evidence>
<organism evidence="2 3">
    <name type="scientific">Mesobacterium hydrothermale</name>
    <dbReference type="NCBI Taxonomy" id="3111907"/>
    <lineage>
        <taxon>Bacteria</taxon>
        <taxon>Pseudomonadati</taxon>
        <taxon>Pseudomonadota</taxon>
        <taxon>Alphaproteobacteria</taxon>
        <taxon>Rhodobacterales</taxon>
        <taxon>Roseobacteraceae</taxon>
        <taxon>Mesobacterium</taxon>
    </lineage>
</organism>
<accession>A0ABU6HGL9</accession>
<comment type="caution">
    <text evidence="2">The sequence shown here is derived from an EMBL/GenBank/DDBJ whole genome shotgun (WGS) entry which is preliminary data.</text>
</comment>
<dbReference type="InterPro" id="IPR002575">
    <property type="entry name" value="Aminoglycoside_PTrfase"/>
</dbReference>
<protein>
    <submittedName>
        <fullName evidence="2">Phosphotransferase</fullName>
    </submittedName>
</protein>
<evidence type="ECO:0000259" key="1">
    <source>
        <dbReference type="Pfam" id="PF01636"/>
    </source>
</evidence>
<dbReference type="Pfam" id="PF01636">
    <property type="entry name" value="APH"/>
    <property type="match status" value="1"/>
</dbReference>
<name>A0ABU6HGL9_9RHOB</name>